<evidence type="ECO:0000256" key="1">
    <source>
        <dbReference type="SAM" id="MobiDB-lite"/>
    </source>
</evidence>
<dbReference type="AlphaFoldDB" id="A0A4U0V1R1"/>
<gene>
    <name evidence="2" type="ORF">B0A54_06904</name>
</gene>
<feature type="compositionally biased region" description="Basic residues" evidence="1">
    <location>
        <begin position="104"/>
        <end position="113"/>
    </location>
</feature>
<organism evidence="2 3">
    <name type="scientific">Friedmanniomyces endolithicus</name>
    <dbReference type="NCBI Taxonomy" id="329885"/>
    <lineage>
        <taxon>Eukaryota</taxon>
        <taxon>Fungi</taxon>
        <taxon>Dikarya</taxon>
        <taxon>Ascomycota</taxon>
        <taxon>Pezizomycotina</taxon>
        <taxon>Dothideomycetes</taxon>
        <taxon>Dothideomycetidae</taxon>
        <taxon>Mycosphaerellales</taxon>
        <taxon>Teratosphaeriaceae</taxon>
        <taxon>Friedmanniomyces</taxon>
    </lineage>
</organism>
<name>A0A4U0V1R1_9PEZI</name>
<dbReference type="Proteomes" id="UP000310066">
    <property type="component" value="Unassembled WGS sequence"/>
</dbReference>
<feature type="region of interest" description="Disordered" evidence="1">
    <location>
        <begin position="56"/>
        <end position="113"/>
    </location>
</feature>
<feature type="compositionally biased region" description="Basic residues" evidence="1">
    <location>
        <begin position="63"/>
        <end position="73"/>
    </location>
</feature>
<accession>A0A4U0V1R1</accession>
<protein>
    <submittedName>
        <fullName evidence="2">Uncharacterized protein</fullName>
    </submittedName>
</protein>
<feature type="region of interest" description="Disordered" evidence="1">
    <location>
        <begin position="16"/>
        <end position="44"/>
    </location>
</feature>
<reference evidence="2 3" key="1">
    <citation type="submission" date="2017-03" db="EMBL/GenBank/DDBJ databases">
        <title>Genomes of endolithic fungi from Antarctica.</title>
        <authorList>
            <person name="Coleine C."/>
            <person name="Masonjones S."/>
            <person name="Stajich J.E."/>
        </authorList>
    </citation>
    <scope>NUCLEOTIDE SEQUENCE [LARGE SCALE GENOMIC DNA]</scope>
    <source>
        <strain evidence="2 3">CCFEE 5311</strain>
    </source>
</reference>
<sequence>MLSDFFRSFLSYNVRRPADATPSEASDSSPTAETSEAVSSTASNSIDLVAVTPTALKQSATPKRGRPAKRLTSCKRISTKCGPMKKDDPRKTLTPTTKTALAKERRHRAYVKKRAQKAEEDRILSREATYWRVLRSGKKYRSLGGTRRS</sequence>
<evidence type="ECO:0000313" key="2">
    <source>
        <dbReference type="EMBL" id="TKA42454.1"/>
    </source>
</evidence>
<proteinExistence type="predicted"/>
<evidence type="ECO:0000313" key="3">
    <source>
        <dbReference type="Proteomes" id="UP000310066"/>
    </source>
</evidence>
<dbReference type="OrthoDB" id="3904669at2759"/>
<comment type="caution">
    <text evidence="2">The sequence shown here is derived from an EMBL/GenBank/DDBJ whole genome shotgun (WGS) entry which is preliminary data.</text>
</comment>
<feature type="compositionally biased region" description="Low complexity" evidence="1">
    <location>
        <begin position="28"/>
        <end position="44"/>
    </location>
</feature>
<dbReference type="EMBL" id="NAJP01000023">
    <property type="protein sequence ID" value="TKA42454.1"/>
    <property type="molecule type" value="Genomic_DNA"/>
</dbReference>